<keyword evidence="10 18" id="KW-0067">ATP-binding</keyword>
<protein>
    <recommendedName>
        <fullName evidence="2">non-specific serine/threonine protein kinase</fullName>
        <ecNumber evidence="2">2.7.11.1</ecNumber>
    </recommendedName>
</protein>
<keyword evidence="12" id="KW-0472">Membrane</keyword>
<dbReference type="PROSITE" id="PS50011">
    <property type="entry name" value="PROTEIN_KINASE_DOM"/>
    <property type="match status" value="1"/>
</dbReference>
<evidence type="ECO:0000256" key="14">
    <source>
        <dbReference type="ARBA" id="ARBA00023170"/>
    </source>
</evidence>
<keyword evidence="14" id="KW-0675">Receptor</keyword>
<dbReference type="GO" id="GO:0005524">
    <property type="term" value="F:ATP binding"/>
    <property type="evidence" value="ECO:0007669"/>
    <property type="project" value="UniProtKB-UniRule"/>
</dbReference>
<evidence type="ECO:0000256" key="6">
    <source>
        <dbReference type="ARBA" id="ARBA00022692"/>
    </source>
</evidence>
<dbReference type="PROSITE" id="PS00107">
    <property type="entry name" value="PROTEIN_KINASE_ATP"/>
    <property type="match status" value="1"/>
</dbReference>
<keyword evidence="13" id="KW-1015">Disulfide bond</keyword>
<dbReference type="Pfam" id="PF07714">
    <property type="entry name" value="PK_Tyr_Ser-Thr"/>
    <property type="match status" value="1"/>
</dbReference>
<proteinExistence type="predicted"/>
<keyword evidence="11" id="KW-1133">Transmembrane helix</keyword>
<evidence type="ECO:0000256" key="9">
    <source>
        <dbReference type="ARBA" id="ARBA00022777"/>
    </source>
</evidence>
<keyword evidence="6" id="KW-0812">Transmembrane</keyword>
<keyword evidence="8 18" id="KW-0547">Nucleotide-binding</keyword>
<keyword evidence="7" id="KW-0732">Signal</keyword>
<comment type="catalytic activity">
    <reaction evidence="17">
        <text>L-seryl-[protein] + ATP = O-phospho-L-seryl-[protein] + ADP + H(+)</text>
        <dbReference type="Rhea" id="RHEA:17989"/>
        <dbReference type="Rhea" id="RHEA-COMP:9863"/>
        <dbReference type="Rhea" id="RHEA-COMP:11604"/>
        <dbReference type="ChEBI" id="CHEBI:15378"/>
        <dbReference type="ChEBI" id="CHEBI:29999"/>
        <dbReference type="ChEBI" id="CHEBI:30616"/>
        <dbReference type="ChEBI" id="CHEBI:83421"/>
        <dbReference type="ChEBI" id="CHEBI:456216"/>
        <dbReference type="EC" id="2.7.11.1"/>
    </reaction>
</comment>
<feature type="domain" description="Protein kinase" evidence="19">
    <location>
        <begin position="184"/>
        <end position="294"/>
    </location>
</feature>
<keyword evidence="9" id="KW-0418">Kinase</keyword>
<keyword evidence="4" id="KW-0245">EGF-like domain</keyword>
<dbReference type="EC" id="2.7.11.1" evidence="2"/>
<comment type="subcellular location">
    <subcellularLocation>
        <location evidence="1">Membrane</location>
        <topology evidence="1">Single-pass type I membrane protein</topology>
    </subcellularLocation>
</comment>
<evidence type="ECO:0000256" key="5">
    <source>
        <dbReference type="ARBA" id="ARBA00022679"/>
    </source>
</evidence>
<gene>
    <name evidence="20" type="ORF">CB5_LOCUS6714</name>
</gene>
<evidence type="ECO:0000256" key="7">
    <source>
        <dbReference type="ARBA" id="ARBA00022729"/>
    </source>
</evidence>
<evidence type="ECO:0000256" key="15">
    <source>
        <dbReference type="ARBA" id="ARBA00023180"/>
    </source>
</evidence>
<evidence type="ECO:0000256" key="13">
    <source>
        <dbReference type="ARBA" id="ARBA00023157"/>
    </source>
</evidence>
<dbReference type="Gene3D" id="1.10.510.10">
    <property type="entry name" value="Transferase(Phosphotransferase) domain 1"/>
    <property type="match status" value="1"/>
</dbReference>
<keyword evidence="15" id="KW-0325">Glycoprotein</keyword>
<evidence type="ECO:0000256" key="2">
    <source>
        <dbReference type="ARBA" id="ARBA00012513"/>
    </source>
</evidence>
<keyword evidence="5" id="KW-0808">Transferase</keyword>
<evidence type="ECO:0000256" key="18">
    <source>
        <dbReference type="PROSITE-ProRule" id="PRU10141"/>
    </source>
</evidence>
<name>A0A6V7NY36_ANACO</name>
<evidence type="ECO:0000256" key="10">
    <source>
        <dbReference type="ARBA" id="ARBA00022840"/>
    </source>
</evidence>
<evidence type="ECO:0000256" key="4">
    <source>
        <dbReference type="ARBA" id="ARBA00022536"/>
    </source>
</evidence>
<dbReference type="InterPro" id="IPR017441">
    <property type="entry name" value="Protein_kinase_ATP_BS"/>
</dbReference>
<dbReference type="EMBL" id="LR862143">
    <property type="protein sequence ID" value="CAD1823503.1"/>
    <property type="molecule type" value="Genomic_DNA"/>
</dbReference>
<organism evidence="20">
    <name type="scientific">Ananas comosus var. bracteatus</name>
    <name type="common">red pineapple</name>
    <dbReference type="NCBI Taxonomy" id="296719"/>
    <lineage>
        <taxon>Eukaryota</taxon>
        <taxon>Viridiplantae</taxon>
        <taxon>Streptophyta</taxon>
        <taxon>Embryophyta</taxon>
        <taxon>Tracheophyta</taxon>
        <taxon>Spermatophyta</taxon>
        <taxon>Magnoliopsida</taxon>
        <taxon>Liliopsida</taxon>
        <taxon>Poales</taxon>
        <taxon>Bromeliaceae</taxon>
        <taxon>Bromelioideae</taxon>
        <taxon>Ananas</taxon>
    </lineage>
</organism>
<dbReference type="FunFam" id="3.30.200.20:FF:000059">
    <property type="entry name" value="S-receptor-like serine/threonine-protein kinase"/>
    <property type="match status" value="1"/>
</dbReference>
<dbReference type="GO" id="GO:0004674">
    <property type="term" value="F:protein serine/threonine kinase activity"/>
    <property type="evidence" value="ECO:0007669"/>
    <property type="project" value="UniProtKB-KW"/>
</dbReference>
<evidence type="ECO:0000256" key="12">
    <source>
        <dbReference type="ARBA" id="ARBA00023136"/>
    </source>
</evidence>
<evidence type="ECO:0000313" key="20">
    <source>
        <dbReference type="EMBL" id="CAD1823503.1"/>
    </source>
</evidence>
<dbReference type="InterPro" id="IPR001245">
    <property type="entry name" value="Ser-Thr/Tyr_kinase_cat_dom"/>
</dbReference>
<comment type="catalytic activity">
    <reaction evidence="16">
        <text>L-threonyl-[protein] + ATP = O-phospho-L-threonyl-[protein] + ADP + H(+)</text>
        <dbReference type="Rhea" id="RHEA:46608"/>
        <dbReference type="Rhea" id="RHEA-COMP:11060"/>
        <dbReference type="Rhea" id="RHEA-COMP:11605"/>
        <dbReference type="ChEBI" id="CHEBI:15378"/>
        <dbReference type="ChEBI" id="CHEBI:30013"/>
        <dbReference type="ChEBI" id="CHEBI:30616"/>
        <dbReference type="ChEBI" id="CHEBI:61977"/>
        <dbReference type="ChEBI" id="CHEBI:456216"/>
        <dbReference type="EC" id="2.7.11.1"/>
    </reaction>
</comment>
<dbReference type="GO" id="GO:0016020">
    <property type="term" value="C:membrane"/>
    <property type="evidence" value="ECO:0007669"/>
    <property type="project" value="UniProtKB-SubCell"/>
</dbReference>
<evidence type="ECO:0000259" key="19">
    <source>
        <dbReference type="PROSITE" id="PS50011"/>
    </source>
</evidence>
<dbReference type="InterPro" id="IPR011009">
    <property type="entry name" value="Kinase-like_dom_sf"/>
</dbReference>
<evidence type="ECO:0000256" key="3">
    <source>
        <dbReference type="ARBA" id="ARBA00022527"/>
    </source>
</evidence>
<accession>A0A6V7NY36</accession>
<dbReference type="AlphaFoldDB" id="A0A6V7NY36"/>
<evidence type="ECO:0000256" key="8">
    <source>
        <dbReference type="ARBA" id="ARBA00022741"/>
    </source>
</evidence>
<feature type="binding site" evidence="18">
    <location>
        <position position="212"/>
    </location>
    <ligand>
        <name>ATP</name>
        <dbReference type="ChEBI" id="CHEBI:30616"/>
    </ligand>
</feature>
<dbReference type="PANTHER" id="PTHR27009">
    <property type="entry name" value="RUST RESISTANCE KINASE LR10-RELATED"/>
    <property type="match status" value="1"/>
</dbReference>
<keyword evidence="3" id="KW-0723">Serine/threonine-protein kinase</keyword>
<dbReference type="InterPro" id="IPR045874">
    <property type="entry name" value="LRK10/LRL21-25-like"/>
</dbReference>
<dbReference type="InterPro" id="IPR000719">
    <property type="entry name" value="Prot_kinase_dom"/>
</dbReference>
<reference evidence="20" key="1">
    <citation type="submission" date="2020-07" db="EMBL/GenBank/DDBJ databases">
        <authorList>
            <person name="Lin J."/>
        </authorList>
    </citation>
    <scope>NUCLEOTIDE SEQUENCE</scope>
</reference>
<evidence type="ECO:0000256" key="1">
    <source>
        <dbReference type="ARBA" id="ARBA00004479"/>
    </source>
</evidence>
<evidence type="ECO:0000256" key="16">
    <source>
        <dbReference type="ARBA" id="ARBA00047899"/>
    </source>
</evidence>
<dbReference type="SUPFAM" id="SSF56112">
    <property type="entry name" value="Protein kinase-like (PK-like)"/>
    <property type="match status" value="1"/>
</dbReference>
<sequence>MATLSPHKLQPLIALLSLGAFLSALPSIVLSQLALLSQGPSSCARVHHNLTFTSDVASSLSYTGGDVNLTFFFNCSDDGPWGNFPQNMISCLGYNSERISYIFRSTCEDVVVPLVLLDSVINRLLDLTYRFSDVPYFGFQLTWIAGGSQRKKSKTSPSVESFIQKYGSLNTKWYRYSEVKRMTKSFADKLGQGGFGIVYKGSLPNGHLVAVKILTKSKENGEEFINEVASISRTSHVNIVRLLGFCLDGSRQALIYDFMPNGSLERFIFNDMSQIESALGWNKLFEIVVGVARG</sequence>
<evidence type="ECO:0000256" key="11">
    <source>
        <dbReference type="ARBA" id="ARBA00022989"/>
    </source>
</evidence>
<evidence type="ECO:0000256" key="17">
    <source>
        <dbReference type="ARBA" id="ARBA00048679"/>
    </source>
</evidence>